<comment type="caution">
    <text evidence="1">The sequence shown here is derived from an EMBL/GenBank/DDBJ whole genome shotgun (WGS) entry which is preliminary data.</text>
</comment>
<reference evidence="1 2" key="1">
    <citation type="submission" date="2016-05" db="EMBL/GenBank/DDBJ databases">
        <authorList>
            <person name="Lavstsen T."/>
            <person name="Jespersen J.S."/>
        </authorList>
    </citation>
    <scope>NUCLEOTIDE SEQUENCE [LARGE SCALE GENOMIC DNA]</scope>
    <source>
        <strain evidence="1 2">YLB-01</strain>
    </source>
</reference>
<accession>A0A1B9N807</accession>
<organism evidence="1 2">
    <name type="scientific">Microbacterium sediminis</name>
    <dbReference type="NCBI Taxonomy" id="904291"/>
    <lineage>
        <taxon>Bacteria</taxon>
        <taxon>Bacillati</taxon>
        <taxon>Actinomycetota</taxon>
        <taxon>Actinomycetes</taxon>
        <taxon>Micrococcales</taxon>
        <taxon>Microbacteriaceae</taxon>
        <taxon>Microbacterium</taxon>
    </lineage>
</organism>
<dbReference type="RefSeq" id="WP_067027819.1">
    <property type="nucleotide sequence ID" value="NZ_CP038256.1"/>
</dbReference>
<dbReference type="OrthoDB" id="4763195at2"/>
<keyword evidence="2" id="KW-1185">Reference proteome</keyword>
<dbReference type="Proteomes" id="UP000093355">
    <property type="component" value="Unassembled WGS sequence"/>
</dbReference>
<dbReference type="STRING" id="904291.A7J15_10815"/>
<proteinExistence type="predicted"/>
<dbReference type="AlphaFoldDB" id="A0A1B9N807"/>
<sequence length="178" mass="18878">MKRVLTVAALVVLVIAGGLLGDRIDTDLPIDRPVVVPGAAGHAVPIGQGAVTIHTATAGAQIEDSWGEVLDTRGRWVLVEATLEGVVGPIDDGRWWLEDADGRRFEATDRVEWSLPEAQPGMAVRSAVVFEVAEDIELTTATIILTVGRYPQETAIRVPIEGGSGRLTLPEPELGEGS</sequence>
<evidence type="ECO:0000313" key="1">
    <source>
        <dbReference type="EMBL" id="OCG72718.1"/>
    </source>
</evidence>
<evidence type="ECO:0000313" key="2">
    <source>
        <dbReference type="Proteomes" id="UP000093355"/>
    </source>
</evidence>
<dbReference type="EMBL" id="LXMD01000029">
    <property type="protein sequence ID" value="OCG72718.1"/>
    <property type="molecule type" value="Genomic_DNA"/>
</dbReference>
<gene>
    <name evidence="1" type="ORF">A7J15_10815</name>
</gene>
<name>A0A1B9N807_9MICO</name>
<protein>
    <submittedName>
        <fullName evidence="1">Uncharacterized protein</fullName>
    </submittedName>
</protein>